<evidence type="ECO:0008006" key="3">
    <source>
        <dbReference type="Google" id="ProtNLM"/>
    </source>
</evidence>
<dbReference type="EMBL" id="FNAB01000006">
    <property type="protein sequence ID" value="SDD75274.1"/>
    <property type="molecule type" value="Genomic_DNA"/>
</dbReference>
<dbReference type="AlphaFoldDB" id="A0A1G6XAR5"/>
<evidence type="ECO:0000313" key="2">
    <source>
        <dbReference type="Proteomes" id="UP000199417"/>
    </source>
</evidence>
<reference evidence="1 2" key="1">
    <citation type="submission" date="2016-10" db="EMBL/GenBank/DDBJ databases">
        <authorList>
            <person name="de Groot N.N."/>
        </authorList>
    </citation>
    <scope>NUCLEOTIDE SEQUENCE [LARGE SCALE GENOMIC DNA]</scope>
    <source>
        <strain evidence="1 2">JCM 11308</strain>
    </source>
</reference>
<accession>A0A1G6XAR5</accession>
<protein>
    <recommendedName>
        <fullName evidence="3">Alpha/beta hydrolase family protein</fullName>
    </recommendedName>
</protein>
<organism evidence="1 2">
    <name type="scientific">Rhodococcus tukisamuensis</name>
    <dbReference type="NCBI Taxonomy" id="168276"/>
    <lineage>
        <taxon>Bacteria</taxon>
        <taxon>Bacillati</taxon>
        <taxon>Actinomycetota</taxon>
        <taxon>Actinomycetes</taxon>
        <taxon>Mycobacteriales</taxon>
        <taxon>Nocardiaceae</taxon>
        <taxon>Rhodococcus</taxon>
    </lineage>
</organism>
<gene>
    <name evidence="1" type="ORF">SAMN05444580_106149</name>
</gene>
<name>A0A1G6XAR5_9NOCA</name>
<evidence type="ECO:0000313" key="1">
    <source>
        <dbReference type="EMBL" id="SDD75274.1"/>
    </source>
</evidence>
<sequence length="603" mass="64349">MKIVFLHGIGDGDPAAGWLEGLNRGLVRDRFEPIDQADTCAPRYASFLSTDGISAKLPATTYKAGDETTGRREFERRQARVRRVLGLDPVSSTVGFHRVPEQVLDPTRQAALRFVNRFDLPQVRRYVGSEAVRGAVLRRILDQIPATGEIMLIGHSLGSVIAIDLLDHLPAEVHVRRFITIGSPANAKVLHEGSERLLKKFPYRRVDDWTNFLNIGDHVTGGRGLGATFTAAQDFRIEVGLLEHSAAAYLGHESATRLIADLLYPTKVVALRSSAVAVRLTDSEASALLVLHYAQLVARCIKDKDRATRYRSALDMTRDNVAARLAEQAAAEGRPPAPELMALQGGEMPALPQRWDLSRAVNALVALAVTNVVEPFEIDVARAPLDALPEIAEALGFRRDAGEKIGRAITEVQQSVDRRGGVPWGRVLTVAAGVALVAAGPVGLAVAAPASVFGAAAITGGLAAFGPGGMVGGLALLGGLASTGAAVAATGVAGSSDVDHVIPDAVTLVLRVATEYARKLLDLEYDEQLWYLLANAEIQLSGQINHLSAFSDPKSAKITQLTAARTTVTRLMAFLIEKGLAPRALDCAESTAPDDSERLPVEA</sequence>
<dbReference type="SUPFAM" id="SSF53474">
    <property type="entry name" value="alpha/beta-Hydrolases"/>
    <property type="match status" value="1"/>
</dbReference>
<dbReference type="InterPro" id="IPR029058">
    <property type="entry name" value="AB_hydrolase_fold"/>
</dbReference>
<dbReference type="RefSeq" id="WP_072845152.1">
    <property type="nucleotide sequence ID" value="NZ_FNAB01000006.1"/>
</dbReference>
<keyword evidence="2" id="KW-1185">Reference proteome</keyword>
<dbReference type="Gene3D" id="3.40.50.1820">
    <property type="entry name" value="alpha/beta hydrolase"/>
    <property type="match status" value="1"/>
</dbReference>
<proteinExistence type="predicted"/>
<dbReference type="STRING" id="168276.SAMN05444580_106149"/>
<dbReference type="Proteomes" id="UP000199417">
    <property type="component" value="Unassembled WGS sequence"/>
</dbReference>